<feature type="region of interest" description="Disordered" evidence="1">
    <location>
        <begin position="135"/>
        <end position="169"/>
    </location>
</feature>
<sequence length="950" mass="101756">MSSPALTYPSSGEFNVLVQRFKLLNLVQRVAHRDVAEMLDTVGLEGLSRKGTLSRWAWGEPTLDDDDSTVGKVPPRGAASRHRLKENRPRTSPSTHRVSLPVSGRLVTPPRMQFGRPTSGFDARIAAARWSSGMEKASSATDSLRRSHLSTRQNTAGEVDSAAPSTMTRRPYGVRRPRRILHRSPSEREAFFSRLAKPRQRPGALVEEVLLYDDEAVPPAPSRRGNDDAQLWRDTTGHHVSELAARDGRDRYDAGAYGRRCGSTVTSAVLAAPQRRPSPSVYAFHHKDSRSRSYAPLQPSTSSPHRRAAGPRNTRCGEEVVGELQGYQATHRGPTGRLYSQHDVSAEDDPHDVSFTAPPSRYQLLDAPSSSSEDPARVRSLSPALLGSQDAANTTPLGGRPHENQHLADASVNISLSTPLKTTPDTDVAASPITGGDTSSFATAAPTEGQRRRQGSGAAAGNHPPGLPQMQLPPYSASSDVYEVEDVCQGGDSARGQMVRTGSGYLRASGLNSETTSLSQFPQSPRFGRGLAPKAKPKGAVESSSVPFEAVRQESYRLSRSSSVVHNPDSSNWDAGAQNTYTATSPARPRPRSSSALTPPTTSGFGSSRGLRSPKPYTVTVKTMAVDNVGGSTEYSRPSDASPLTAGRAAASPMWHSSLYDDAAAVATPVGSQLSATAKKSFVELSAAIDHMLLDHQQLLRQVYKETLAPGLGAAGQAAGSAVASRSLVKASRVPASDAADSQDSSLEVHSKGRGVAIVQAARYTGGEDATIEVDLDSNANTSEVDAMLHPARGELEDEMLLYTQLQHQLTQLDADIVRLGLESANDESAQGGDGERGDDAGGASALRQSSFMPHSSSLNKAAVAQPAPCQRSRGGMPEAIVQRLCAYRMDNFQYIAYNERLWNTSCTSQFVFAQRLTAAITEECWGEVMAEVCSIMDDYVDGLADHELQ</sequence>
<reference evidence="2 3" key="1">
    <citation type="journal article" date="2015" name="Sci. Rep.">
        <title>The genome of Leishmania panamensis: insights into genomics of the L. (Viannia) subgenus.</title>
        <authorList>
            <person name="Llanes A."/>
            <person name="Restrepo C.M."/>
            <person name="Vecchio G.D."/>
            <person name="Anguizola F.J."/>
            <person name="Lleonart R."/>
        </authorList>
    </citation>
    <scope>NUCLEOTIDE SEQUENCE [LARGE SCALE GENOMIC DNA]</scope>
    <source>
        <strain evidence="2 3">MHOM/PA/94/PSC-1</strain>
    </source>
</reference>
<feature type="region of interest" description="Disordered" evidence="1">
    <location>
        <begin position="329"/>
        <end position="404"/>
    </location>
</feature>
<dbReference type="AlphaFoldDB" id="A0A088RNG7"/>
<evidence type="ECO:0000256" key="1">
    <source>
        <dbReference type="SAM" id="MobiDB-lite"/>
    </source>
</evidence>
<keyword evidence="3" id="KW-1185">Reference proteome</keyword>
<evidence type="ECO:0000313" key="3">
    <source>
        <dbReference type="Proteomes" id="UP000063063"/>
    </source>
</evidence>
<feature type="region of interest" description="Disordered" evidence="1">
    <location>
        <begin position="418"/>
        <end position="475"/>
    </location>
</feature>
<dbReference type="eggNOG" id="ENOG502SAEI">
    <property type="taxonomic scope" value="Eukaryota"/>
</dbReference>
<dbReference type="Proteomes" id="UP000063063">
    <property type="component" value="Chromosome 19"/>
</dbReference>
<feature type="region of interest" description="Disordered" evidence="1">
    <location>
        <begin position="59"/>
        <end position="101"/>
    </location>
</feature>
<feature type="region of interest" description="Disordered" evidence="1">
    <location>
        <begin position="272"/>
        <end position="314"/>
    </location>
</feature>
<accession>A0A088RNG7</accession>
<protein>
    <submittedName>
        <fullName evidence="2">Uncharacterized protein</fullName>
    </submittedName>
</protein>
<feature type="region of interest" description="Disordered" evidence="1">
    <location>
        <begin position="514"/>
        <end position="616"/>
    </location>
</feature>
<feature type="region of interest" description="Disordered" evidence="1">
    <location>
        <begin position="825"/>
        <end position="847"/>
    </location>
</feature>
<gene>
    <name evidence="2" type="ORF">LPMP_190430</name>
</gene>
<feature type="compositionally biased region" description="Low complexity" evidence="1">
    <location>
        <begin position="582"/>
        <end position="603"/>
    </location>
</feature>
<dbReference type="GeneID" id="22574097"/>
<feature type="compositionally biased region" description="Polar residues" evidence="1">
    <location>
        <begin position="558"/>
        <end position="581"/>
    </location>
</feature>
<dbReference type="KEGG" id="lpan:LPMP_190430"/>
<proteinExistence type="predicted"/>
<evidence type="ECO:0000313" key="2">
    <source>
        <dbReference type="EMBL" id="AIN97385.1"/>
    </source>
</evidence>
<dbReference type="VEuPathDB" id="TriTrypDB:LPMP_190430"/>
<feature type="compositionally biased region" description="Polar residues" evidence="1">
    <location>
        <begin position="514"/>
        <end position="523"/>
    </location>
</feature>
<organism evidence="2 3">
    <name type="scientific">Leishmania panamensis</name>
    <dbReference type="NCBI Taxonomy" id="5679"/>
    <lineage>
        <taxon>Eukaryota</taxon>
        <taxon>Discoba</taxon>
        <taxon>Euglenozoa</taxon>
        <taxon>Kinetoplastea</taxon>
        <taxon>Metakinetoplastina</taxon>
        <taxon>Trypanosomatida</taxon>
        <taxon>Trypanosomatidae</taxon>
        <taxon>Leishmaniinae</taxon>
        <taxon>Leishmania</taxon>
        <taxon>Leishmania guyanensis species complex</taxon>
    </lineage>
</organism>
<dbReference type="OrthoDB" id="278826at2759"/>
<dbReference type="EMBL" id="CP009388">
    <property type="protein sequence ID" value="AIN97385.1"/>
    <property type="molecule type" value="Genomic_DNA"/>
</dbReference>
<dbReference type="RefSeq" id="XP_010698038.1">
    <property type="nucleotide sequence ID" value="XM_010699736.1"/>
</dbReference>
<name>A0A088RNG7_LEIPA</name>